<keyword evidence="10" id="KW-1185">Reference proteome</keyword>
<dbReference type="PANTHER" id="PTHR42718:SF47">
    <property type="entry name" value="METHYL VIOLOGEN RESISTANCE PROTEIN SMVA"/>
    <property type="match status" value="1"/>
</dbReference>
<dbReference type="Pfam" id="PF07690">
    <property type="entry name" value="MFS_1"/>
    <property type="match status" value="1"/>
</dbReference>
<dbReference type="PROSITE" id="PS00216">
    <property type="entry name" value="SUGAR_TRANSPORT_1"/>
    <property type="match status" value="1"/>
</dbReference>
<sequence>MPPDGRGHGTLPVPPRAGRREWAALSVLVLAVVMLAVDGTVLSLAVPALSADLEPTANELLWIGDIYSLALAGLLVTMGTLADRVGRKRLLLIGAAGFGLASLLAAFAPTAGWLIAARFLLGVAGATLMPSTLSIIRNMFENARQRTTAIAVWAAAASGGAAIGPLVGGFLLEHFWWGSVFIINIPVIIVLIGFGYVLIPESRDPNPGTFDLFSAALSMVAIVALVYAVKSAVGGGGSWVPVAALAVGITAGWIFIRRQQYSSSPLIDVSLFRHPAFAGAVTATFVSVLAFSGLLFFFSQYLQLVRGYGPLEAGLRELPVTLASVAVVGIAGSLVLTFGRGYVIGGGLALAATGMVGIAVTSDSVQYLWIAIALVLVGLGVGLAFTLTTDAVMTAVPPDKAGSASAVSETAYELGVALGIALLGSLLTTLYRAEVNTDSLPAAAADKVSDSLASAVNVLPPDSDLLHEAKLAFVHAMQWTSVTSAALLAMAAVIAWRVIPSLAGTRENESP</sequence>
<evidence type="ECO:0000313" key="9">
    <source>
        <dbReference type="EMBL" id="MFC4604792.1"/>
    </source>
</evidence>
<feature type="domain" description="Major facilitator superfamily (MFS) profile" evidence="8">
    <location>
        <begin position="24"/>
        <end position="503"/>
    </location>
</feature>
<keyword evidence="2" id="KW-0813">Transport</keyword>
<organism evidence="9 10">
    <name type="scientific">Rhodococcus kronopolitis</name>
    <dbReference type="NCBI Taxonomy" id="1460226"/>
    <lineage>
        <taxon>Bacteria</taxon>
        <taxon>Bacillati</taxon>
        <taxon>Actinomycetota</taxon>
        <taxon>Actinomycetes</taxon>
        <taxon>Mycobacteriales</taxon>
        <taxon>Nocardiaceae</taxon>
        <taxon>Rhodococcus</taxon>
    </lineage>
</organism>
<feature type="transmembrane region" description="Helical" evidence="7">
    <location>
        <begin position="90"/>
        <end position="109"/>
    </location>
</feature>
<keyword evidence="5 7" id="KW-1133">Transmembrane helix</keyword>
<feature type="transmembrane region" description="Helical" evidence="7">
    <location>
        <begin position="318"/>
        <end position="336"/>
    </location>
</feature>
<dbReference type="EMBL" id="JBHSFO010000008">
    <property type="protein sequence ID" value="MFC4604792.1"/>
    <property type="molecule type" value="Genomic_DNA"/>
</dbReference>
<comment type="subcellular location">
    <subcellularLocation>
        <location evidence="1">Cell membrane</location>
        <topology evidence="1">Multi-pass membrane protein</topology>
    </subcellularLocation>
</comment>
<feature type="transmembrane region" description="Helical" evidence="7">
    <location>
        <begin position="174"/>
        <end position="198"/>
    </location>
</feature>
<feature type="transmembrane region" description="Helical" evidence="7">
    <location>
        <begin position="367"/>
        <end position="389"/>
    </location>
</feature>
<dbReference type="PROSITE" id="PS50850">
    <property type="entry name" value="MFS"/>
    <property type="match status" value="1"/>
</dbReference>
<evidence type="ECO:0000256" key="4">
    <source>
        <dbReference type="ARBA" id="ARBA00022692"/>
    </source>
</evidence>
<evidence type="ECO:0000256" key="1">
    <source>
        <dbReference type="ARBA" id="ARBA00004651"/>
    </source>
</evidence>
<feature type="transmembrane region" description="Helical" evidence="7">
    <location>
        <begin position="60"/>
        <end position="78"/>
    </location>
</feature>
<comment type="caution">
    <text evidence="9">The sequence shown here is derived from an EMBL/GenBank/DDBJ whole genome shotgun (WGS) entry which is preliminary data.</text>
</comment>
<accession>A0ABV9FW59</accession>
<keyword evidence="6 7" id="KW-0472">Membrane</keyword>
<evidence type="ECO:0000259" key="8">
    <source>
        <dbReference type="PROSITE" id="PS50850"/>
    </source>
</evidence>
<dbReference type="PANTHER" id="PTHR42718">
    <property type="entry name" value="MAJOR FACILITATOR SUPERFAMILY MULTIDRUG TRANSPORTER MFSC"/>
    <property type="match status" value="1"/>
</dbReference>
<dbReference type="CDD" id="cd17321">
    <property type="entry name" value="MFS_MMR_MDR_like"/>
    <property type="match status" value="1"/>
</dbReference>
<dbReference type="InterPro" id="IPR005829">
    <property type="entry name" value="Sugar_transporter_CS"/>
</dbReference>
<feature type="transmembrane region" description="Helical" evidence="7">
    <location>
        <begin position="277"/>
        <end position="298"/>
    </location>
</feature>
<feature type="transmembrane region" description="Helical" evidence="7">
    <location>
        <begin position="115"/>
        <end position="136"/>
    </location>
</feature>
<protein>
    <submittedName>
        <fullName evidence="9">MFS transporter</fullName>
    </submittedName>
</protein>
<evidence type="ECO:0000256" key="5">
    <source>
        <dbReference type="ARBA" id="ARBA00022989"/>
    </source>
</evidence>
<feature type="transmembrane region" description="Helical" evidence="7">
    <location>
        <begin position="343"/>
        <end position="361"/>
    </location>
</feature>
<dbReference type="Proteomes" id="UP001595914">
    <property type="component" value="Unassembled WGS sequence"/>
</dbReference>
<feature type="transmembrane region" description="Helical" evidence="7">
    <location>
        <begin position="410"/>
        <end position="431"/>
    </location>
</feature>
<evidence type="ECO:0000256" key="3">
    <source>
        <dbReference type="ARBA" id="ARBA00022475"/>
    </source>
</evidence>
<keyword evidence="3" id="KW-1003">Cell membrane</keyword>
<evidence type="ECO:0000256" key="6">
    <source>
        <dbReference type="ARBA" id="ARBA00023136"/>
    </source>
</evidence>
<proteinExistence type="predicted"/>
<feature type="transmembrane region" description="Helical" evidence="7">
    <location>
        <begin position="22"/>
        <end position="48"/>
    </location>
</feature>
<evidence type="ECO:0000313" key="10">
    <source>
        <dbReference type="Proteomes" id="UP001595914"/>
    </source>
</evidence>
<dbReference type="Gene3D" id="1.20.1720.10">
    <property type="entry name" value="Multidrug resistance protein D"/>
    <property type="match status" value="1"/>
</dbReference>
<feature type="transmembrane region" description="Helical" evidence="7">
    <location>
        <begin position="148"/>
        <end position="168"/>
    </location>
</feature>
<evidence type="ECO:0000256" key="2">
    <source>
        <dbReference type="ARBA" id="ARBA00022448"/>
    </source>
</evidence>
<feature type="transmembrane region" description="Helical" evidence="7">
    <location>
        <begin position="210"/>
        <end position="230"/>
    </location>
</feature>
<dbReference type="InterPro" id="IPR011701">
    <property type="entry name" value="MFS"/>
</dbReference>
<name>A0ABV9FW59_9NOCA</name>
<dbReference type="RefSeq" id="WP_378417892.1">
    <property type="nucleotide sequence ID" value="NZ_JBHSFO010000008.1"/>
</dbReference>
<feature type="transmembrane region" description="Helical" evidence="7">
    <location>
        <begin position="476"/>
        <end position="499"/>
    </location>
</feature>
<keyword evidence="4 7" id="KW-0812">Transmembrane</keyword>
<dbReference type="InterPro" id="IPR020846">
    <property type="entry name" value="MFS_dom"/>
</dbReference>
<feature type="transmembrane region" description="Helical" evidence="7">
    <location>
        <begin position="236"/>
        <end position="256"/>
    </location>
</feature>
<dbReference type="InterPro" id="IPR036259">
    <property type="entry name" value="MFS_trans_sf"/>
</dbReference>
<reference evidence="10" key="1">
    <citation type="journal article" date="2019" name="Int. J. Syst. Evol. Microbiol.">
        <title>The Global Catalogue of Microorganisms (GCM) 10K type strain sequencing project: providing services to taxonomists for standard genome sequencing and annotation.</title>
        <authorList>
            <consortium name="The Broad Institute Genomics Platform"/>
            <consortium name="The Broad Institute Genome Sequencing Center for Infectious Disease"/>
            <person name="Wu L."/>
            <person name="Ma J."/>
        </authorList>
    </citation>
    <scope>NUCLEOTIDE SEQUENCE [LARGE SCALE GENOMIC DNA]</scope>
    <source>
        <strain evidence="10">CCUG 54520</strain>
    </source>
</reference>
<gene>
    <name evidence="9" type="ORF">ACFO6S_13935</name>
</gene>
<dbReference type="Gene3D" id="1.20.1250.20">
    <property type="entry name" value="MFS general substrate transporter like domains"/>
    <property type="match status" value="1"/>
</dbReference>
<dbReference type="SUPFAM" id="SSF103473">
    <property type="entry name" value="MFS general substrate transporter"/>
    <property type="match status" value="1"/>
</dbReference>
<evidence type="ECO:0000256" key="7">
    <source>
        <dbReference type="SAM" id="Phobius"/>
    </source>
</evidence>